<feature type="transmembrane region" description="Helical" evidence="2">
    <location>
        <begin position="69"/>
        <end position="90"/>
    </location>
</feature>
<dbReference type="Proteomes" id="UP000604473">
    <property type="component" value="Unassembled WGS sequence"/>
</dbReference>
<evidence type="ECO:0000256" key="1">
    <source>
        <dbReference type="SAM" id="MobiDB-lite"/>
    </source>
</evidence>
<evidence type="ECO:0000313" key="4">
    <source>
        <dbReference type="Proteomes" id="UP000604473"/>
    </source>
</evidence>
<sequence length="551" mass="60661">MPELHLGAARSVSEFKQDDPADPMNDPSRAASFTSSSAPDPTRTKRRFATAEERSYLRRFNRVRRLRRLIFATAFVWPGLGIGVLAWIGIEARALDGYVVSALVFLTLCVLVGVFVFSGWGAALVGVLRMRPALRVPDDLQVEVSGDSLRTIVHPTRDSTNIFTLGRSRDLVEIPFHWERDLVADGLLPGHDQHIEVARLPDASGEVLRLPMSPRHGRARIDPTLPDLGVFLLRLGDRSIAREMRAGLPLLRAQDTILRLGFGAGLLGLLACLVCWIAVDDRLDEMAGLRSTVTRIVGTYGGGAEIPAEALAARGLDDLRPDPEFGNRLLHAGPVSFRTVSLSRGADPFLMRDEEIVAVNRIGRVFPYKVVGMASAEPALIADYRDQLMKRARSLSAVIPDLPDRIAALSDTLIASQLRAMSFGSPPDSDFVEAVLPRPTIRTPRRSSFLISLEPSCLMQDFLCGQRDPAEAYENPVFISGPRGIVLRDGADLDRLAEAHDRLRAMEAETWPSIAMAVCAISVLLSVLCIFAWAEANRRIRRWYRSGGPVR</sequence>
<name>A0ABS1RXJ9_RHOSU</name>
<proteinExistence type="predicted"/>
<feature type="transmembrane region" description="Helical" evidence="2">
    <location>
        <begin position="257"/>
        <end position="279"/>
    </location>
</feature>
<accession>A0ABS1RXJ9</accession>
<feature type="transmembrane region" description="Helical" evidence="2">
    <location>
        <begin position="102"/>
        <end position="128"/>
    </location>
</feature>
<keyword evidence="2" id="KW-1133">Transmembrane helix</keyword>
<keyword evidence="2" id="KW-0472">Membrane</keyword>
<evidence type="ECO:0000313" key="3">
    <source>
        <dbReference type="EMBL" id="MBL3610618.1"/>
    </source>
</evidence>
<protein>
    <submittedName>
        <fullName evidence="3">Uncharacterized protein</fullName>
    </submittedName>
</protein>
<reference evidence="3 4" key="1">
    <citation type="submission" date="2021-01" db="EMBL/GenBank/DDBJ databases">
        <title>Draft genomes of Rhodovulum sulfidophilum.</title>
        <authorList>
            <person name="Guzman M.S."/>
        </authorList>
    </citation>
    <scope>NUCLEOTIDE SEQUENCE [LARGE SCALE GENOMIC DNA]</scope>
    <source>
        <strain evidence="3 4">AB35</strain>
    </source>
</reference>
<evidence type="ECO:0000256" key="2">
    <source>
        <dbReference type="SAM" id="Phobius"/>
    </source>
</evidence>
<feature type="region of interest" description="Disordered" evidence="1">
    <location>
        <begin position="1"/>
        <end position="46"/>
    </location>
</feature>
<keyword evidence="4" id="KW-1185">Reference proteome</keyword>
<comment type="caution">
    <text evidence="3">The sequence shown here is derived from an EMBL/GenBank/DDBJ whole genome shotgun (WGS) entry which is preliminary data.</text>
</comment>
<keyword evidence="2" id="KW-0812">Transmembrane</keyword>
<dbReference type="RefSeq" id="WP_202250193.1">
    <property type="nucleotide sequence ID" value="NZ_JAKCFD010000121.1"/>
</dbReference>
<dbReference type="EMBL" id="JAESJJ010000030">
    <property type="protein sequence ID" value="MBL3610618.1"/>
    <property type="molecule type" value="Genomic_DNA"/>
</dbReference>
<feature type="transmembrane region" description="Helical" evidence="2">
    <location>
        <begin position="511"/>
        <end position="534"/>
    </location>
</feature>
<gene>
    <name evidence="3" type="ORF">JMM60_17800</name>
</gene>
<organism evidence="3 4">
    <name type="scientific">Rhodovulum sulfidophilum</name>
    <name type="common">Rhodobacter sulfidophilus</name>
    <dbReference type="NCBI Taxonomy" id="35806"/>
    <lineage>
        <taxon>Bacteria</taxon>
        <taxon>Pseudomonadati</taxon>
        <taxon>Pseudomonadota</taxon>
        <taxon>Alphaproteobacteria</taxon>
        <taxon>Rhodobacterales</taxon>
        <taxon>Paracoccaceae</taxon>
        <taxon>Rhodovulum</taxon>
    </lineage>
</organism>